<feature type="active site" description="Proton acceptor" evidence="1">
    <location>
        <position position="201"/>
    </location>
</feature>
<dbReference type="PRINTS" id="PR00977">
    <property type="entry name" value="SCYTLDPTASE"/>
</dbReference>
<sequence length="266" mass="27482">MVFSLKSFVPLLLAGAAASNPVAKPAASRLRRHPSPASFTNNTGADTTAETLGTYTFSTWSGAFLDTTDVTSVTGTFTVPTPSLPDGGDSSTAYCGCAWVGIDGVTNVCSGGLMQAGVNWCIEDGNPSFSAWYEWWPAEAQQFYEDISVTAGDQITVTIDATSTTGGTATLENLSNGQSSTFTWTGESPALCEVTAEWIVEDFTVGDSPVPFANYGSVTFTDNSATVGGSTVGLTNANLANMVPSGSSNVVSAASIDGNDITCTYQ</sequence>
<dbReference type="GO" id="GO:0006508">
    <property type="term" value="P:proteolysis"/>
    <property type="evidence" value="ECO:0007669"/>
    <property type="project" value="InterPro"/>
</dbReference>
<evidence type="ECO:0000256" key="2">
    <source>
        <dbReference type="PIRSR" id="PIRSR600250-51"/>
    </source>
</evidence>
<keyword evidence="4" id="KW-0732">Signal</keyword>
<name>A0A0U1M687_TALIS</name>
<dbReference type="EMBL" id="CVMT01000009">
    <property type="protein sequence ID" value="CRG91105.1"/>
    <property type="molecule type" value="Genomic_DNA"/>
</dbReference>
<dbReference type="InterPro" id="IPR038656">
    <property type="entry name" value="Peptidase_G1_sf"/>
</dbReference>
<feature type="chain" id="PRO_5006711600" description="Aspergillopepsin-2" evidence="4">
    <location>
        <begin position="20"/>
        <end position="266"/>
    </location>
</feature>
<gene>
    <name evidence="5" type="ORF">PISL3812_08153</name>
</gene>
<feature type="disulfide bond" evidence="2">
    <location>
        <begin position="95"/>
        <end position="121"/>
    </location>
</feature>
<dbReference type="AlphaFoldDB" id="A0A0U1M687"/>
<dbReference type="CDD" id="cd13426">
    <property type="entry name" value="Peptidase_G1"/>
    <property type="match status" value="1"/>
</dbReference>
<accession>A0A0U1M687</accession>
<evidence type="ECO:0000313" key="5">
    <source>
        <dbReference type="EMBL" id="CRG91105.1"/>
    </source>
</evidence>
<dbReference type="GO" id="GO:0070007">
    <property type="term" value="F:glutamic-type endopeptidase activity"/>
    <property type="evidence" value="ECO:0007669"/>
    <property type="project" value="InterPro"/>
</dbReference>
<keyword evidence="2" id="KW-1015">Disulfide bond</keyword>
<dbReference type="OMA" id="CGASQHT"/>
<dbReference type="Proteomes" id="UP000054383">
    <property type="component" value="Unassembled WGS sequence"/>
</dbReference>
<feature type="disulfide bond" evidence="2">
    <location>
        <begin position="109"/>
        <end position="192"/>
    </location>
</feature>
<dbReference type="PANTHER" id="PTHR37536">
    <property type="entry name" value="PUTATIVE (AFU_ORTHOLOGUE AFUA_3G02970)-RELATED"/>
    <property type="match status" value="1"/>
</dbReference>
<dbReference type="Gene3D" id="2.60.120.700">
    <property type="entry name" value="Peptidase G1"/>
    <property type="match status" value="1"/>
</dbReference>
<dbReference type="InterPro" id="IPR013320">
    <property type="entry name" value="ConA-like_dom_sf"/>
</dbReference>
<proteinExistence type="predicted"/>
<dbReference type="Pfam" id="PF01828">
    <property type="entry name" value="Peptidase_A4"/>
    <property type="match status" value="1"/>
</dbReference>
<evidence type="ECO:0000256" key="4">
    <source>
        <dbReference type="SAM" id="SignalP"/>
    </source>
</evidence>
<dbReference type="InterPro" id="IPR000250">
    <property type="entry name" value="Peptidase_G1"/>
</dbReference>
<evidence type="ECO:0000256" key="3">
    <source>
        <dbReference type="SAM" id="MobiDB-lite"/>
    </source>
</evidence>
<evidence type="ECO:0000313" key="6">
    <source>
        <dbReference type="Proteomes" id="UP000054383"/>
    </source>
</evidence>
<keyword evidence="6" id="KW-1185">Reference proteome</keyword>
<evidence type="ECO:0008006" key="7">
    <source>
        <dbReference type="Google" id="ProtNLM"/>
    </source>
</evidence>
<feature type="region of interest" description="Disordered" evidence="3">
    <location>
        <begin position="25"/>
        <end position="45"/>
    </location>
</feature>
<dbReference type="OrthoDB" id="2862635at2759"/>
<evidence type="ECO:0000256" key="1">
    <source>
        <dbReference type="PIRSR" id="PIRSR600250-50"/>
    </source>
</evidence>
<protein>
    <recommendedName>
        <fullName evidence="7">Aspergillopepsin-2</fullName>
    </recommendedName>
</protein>
<organism evidence="5 6">
    <name type="scientific">Talaromyces islandicus</name>
    <name type="common">Penicillium islandicum</name>
    <dbReference type="NCBI Taxonomy" id="28573"/>
    <lineage>
        <taxon>Eukaryota</taxon>
        <taxon>Fungi</taxon>
        <taxon>Dikarya</taxon>
        <taxon>Ascomycota</taxon>
        <taxon>Pezizomycotina</taxon>
        <taxon>Eurotiomycetes</taxon>
        <taxon>Eurotiomycetidae</taxon>
        <taxon>Eurotiales</taxon>
        <taxon>Trichocomaceae</taxon>
        <taxon>Talaromyces</taxon>
        <taxon>Talaromyces sect. Islandici</taxon>
    </lineage>
</organism>
<dbReference type="STRING" id="28573.A0A0U1M687"/>
<dbReference type="SUPFAM" id="SSF49899">
    <property type="entry name" value="Concanavalin A-like lectins/glucanases"/>
    <property type="match status" value="1"/>
</dbReference>
<reference evidence="5 6" key="1">
    <citation type="submission" date="2015-04" db="EMBL/GenBank/DDBJ databases">
        <authorList>
            <person name="Syromyatnikov M.Y."/>
            <person name="Popov V.N."/>
        </authorList>
    </citation>
    <scope>NUCLEOTIDE SEQUENCE [LARGE SCALE GENOMIC DNA]</scope>
    <source>
        <strain evidence="5">WF-38-12</strain>
    </source>
</reference>
<dbReference type="PANTHER" id="PTHR37536:SF1">
    <property type="entry name" value="ASPERGILLOPEPSIN, PUTAITVE (AFU_ORTHOLOGUE AFUA_7G01200)"/>
    <property type="match status" value="1"/>
</dbReference>
<feature type="signal peptide" evidence="4">
    <location>
        <begin position="1"/>
        <end position="19"/>
    </location>
</feature>